<dbReference type="AlphaFoldDB" id="A0A3M7PED3"/>
<comment type="caution">
    <text evidence="1">The sequence shown here is derived from an EMBL/GenBank/DDBJ whole genome shotgun (WGS) entry which is preliminary data.</text>
</comment>
<evidence type="ECO:0000313" key="1">
    <source>
        <dbReference type="EMBL" id="RMZ97084.1"/>
    </source>
</evidence>
<accession>A0A3M7PED3</accession>
<sequence>MLSNLLSECLPVPFVRRCHVPHVTLQYSLADGRARIGLVGPIDLGQLAALSERCVVNSLENVAVELLSLFAVERVAHQNERVSKTLNTDSHRTVLHV</sequence>
<protein>
    <submittedName>
        <fullName evidence="1">Uncharacterized protein</fullName>
    </submittedName>
</protein>
<gene>
    <name evidence="1" type="ORF">BpHYR1_023804</name>
</gene>
<reference evidence="1 2" key="1">
    <citation type="journal article" date="2018" name="Sci. Rep.">
        <title>Genomic signatures of local adaptation to the degree of environmental predictability in rotifers.</title>
        <authorList>
            <person name="Franch-Gras L."/>
            <person name="Hahn C."/>
            <person name="Garcia-Roger E.M."/>
            <person name="Carmona M.J."/>
            <person name="Serra M."/>
            <person name="Gomez A."/>
        </authorList>
    </citation>
    <scope>NUCLEOTIDE SEQUENCE [LARGE SCALE GENOMIC DNA]</scope>
    <source>
        <strain evidence="1">HYR1</strain>
    </source>
</reference>
<dbReference type="EMBL" id="REGN01011657">
    <property type="protein sequence ID" value="RMZ97084.1"/>
    <property type="molecule type" value="Genomic_DNA"/>
</dbReference>
<proteinExistence type="predicted"/>
<evidence type="ECO:0000313" key="2">
    <source>
        <dbReference type="Proteomes" id="UP000276133"/>
    </source>
</evidence>
<name>A0A3M7PED3_BRAPC</name>
<keyword evidence="2" id="KW-1185">Reference proteome</keyword>
<dbReference type="Proteomes" id="UP000276133">
    <property type="component" value="Unassembled WGS sequence"/>
</dbReference>
<organism evidence="1 2">
    <name type="scientific">Brachionus plicatilis</name>
    <name type="common">Marine rotifer</name>
    <name type="synonym">Brachionus muelleri</name>
    <dbReference type="NCBI Taxonomy" id="10195"/>
    <lineage>
        <taxon>Eukaryota</taxon>
        <taxon>Metazoa</taxon>
        <taxon>Spiralia</taxon>
        <taxon>Gnathifera</taxon>
        <taxon>Rotifera</taxon>
        <taxon>Eurotatoria</taxon>
        <taxon>Monogononta</taxon>
        <taxon>Pseudotrocha</taxon>
        <taxon>Ploima</taxon>
        <taxon>Brachionidae</taxon>
        <taxon>Brachionus</taxon>
    </lineage>
</organism>